<comment type="caution">
    <text evidence="1">The sequence shown here is derived from an EMBL/GenBank/DDBJ whole genome shotgun (WGS) entry which is preliminary data.</text>
</comment>
<dbReference type="Proteomes" id="UP000190037">
    <property type="component" value="Unassembled WGS sequence"/>
</dbReference>
<name>A0A1T3NIJ4_9ACTN</name>
<evidence type="ECO:0000313" key="2">
    <source>
        <dbReference type="Proteomes" id="UP000190037"/>
    </source>
</evidence>
<proteinExistence type="predicted"/>
<dbReference type="RefSeq" id="WP_078982542.1">
    <property type="nucleotide sequence ID" value="NZ_MWQN01000005.1"/>
</dbReference>
<sequence length="496" mass="54825">MREDSLWTALSHTRIRPGHYLWVDARGGPTPDAGYARVERVEHLPADVLFRGADPPAKPPSAFKTAAVVWCQGLPGGLILHRGNHHRVLHAVPRARMEYDEHHPTWEETDTLLRGAALVQDCADPVDDLAPPVTKTARHAATFTKPASALLPGDYLRVHRRHPNTARGVDEGFSRVLWTEHLLEDAVERILTRPRWAHGRLVAVAYADNFDVLLLPDVDVDVLTAPNIERVAMDRGTDTFDDTFRRRFEDATEPDRASALVIDARLRPQPPAGEALLYPTLITDPHERALLLEGIEGLRSVPLSALPYPHHLFKCAHADRVKALVEQYPDAEGADRAAHAHAFSTWGPDDFRACEYHRGDWAAIALAAERALAAGGDTADMADRAGRDPELDDHDRECAASLIYDPIAWSDGDEALVNGQHRLCALRAAGAVSCPVDGRHLPDTVHEAIKATPSAQARAHAAGFWRRYVRGLGRFPLTAARAMRSARVRRRLRDLG</sequence>
<accession>A0A1T3NIJ4</accession>
<keyword evidence="2" id="KW-1185">Reference proteome</keyword>
<dbReference type="EMBL" id="MWQN01000005">
    <property type="protein sequence ID" value="OPC76696.1"/>
    <property type="molecule type" value="Genomic_DNA"/>
</dbReference>
<protein>
    <submittedName>
        <fullName evidence="1">Uncharacterized protein</fullName>
    </submittedName>
</protein>
<gene>
    <name evidence="1" type="ORF">B4N89_45240</name>
</gene>
<organism evidence="1 2">
    <name type="scientific">Embleya scabrispora</name>
    <dbReference type="NCBI Taxonomy" id="159449"/>
    <lineage>
        <taxon>Bacteria</taxon>
        <taxon>Bacillati</taxon>
        <taxon>Actinomycetota</taxon>
        <taxon>Actinomycetes</taxon>
        <taxon>Kitasatosporales</taxon>
        <taxon>Streptomycetaceae</taxon>
        <taxon>Embleya</taxon>
    </lineage>
</organism>
<dbReference type="AlphaFoldDB" id="A0A1T3NIJ4"/>
<evidence type="ECO:0000313" key="1">
    <source>
        <dbReference type="EMBL" id="OPC76696.1"/>
    </source>
</evidence>
<reference evidence="1 2" key="1">
    <citation type="submission" date="2017-03" db="EMBL/GenBank/DDBJ databases">
        <title>Draft genome sequence of Streptomyces scabrisporus NF3, endophyte isolated from Amphipterygium adstringens.</title>
        <authorList>
            <person name="Vazquez M."/>
            <person name="Ceapa C.D."/>
            <person name="Rodriguez Luna D."/>
            <person name="Sanchez Esquivel S."/>
        </authorList>
    </citation>
    <scope>NUCLEOTIDE SEQUENCE [LARGE SCALE GENOMIC DNA]</scope>
    <source>
        <strain evidence="1 2">NF3</strain>
    </source>
</reference>